<evidence type="ECO:0000256" key="1">
    <source>
        <dbReference type="SAM" id="Phobius"/>
    </source>
</evidence>
<sequence length="80" mass="8182">MIPSIDDPGGRRLASAALWGAVGVMSVLVAVQGYALLVEPLLSIPRAAALALAVGVATAAVVYATERRVAAWAARRAGRK</sequence>
<evidence type="ECO:0000313" key="4">
    <source>
        <dbReference type="Proteomes" id="UP001595925"/>
    </source>
</evidence>
<keyword evidence="1" id="KW-0812">Transmembrane</keyword>
<protein>
    <recommendedName>
        <fullName evidence="2">DUF7981 domain-containing protein</fullName>
    </recommendedName>
</protein>
<organism evidence="3 4">
    <name type="scientific">Saliphagus infecundisoli</name>
    <dbReference type="NCBI Taxonomy" id="1849069"/>
    <lineage>
        <taxon>Archaea</taxon>
        <taxon>Methanobacteriati</taxon>
        <taxon>Methanobacteriota</taxon>
        <taxon>Stenosarchaea group</taxon>
        <taxon>Halobacteria</taxon>
        <taxon>Halobacteriales</taxon>
        <taxon>Natrialbaceae</taxon>
        <taxon>Saliphagus</taxon>
    </lineage>
</organism>
<dbReference type="InterPro" id="IPR058287">
    <property type="entry name" value="DUF7981"/>
</dbReference>
<reference evidence="3 4" key="1">
    <citation type="journal article" date="2019" name="Int. J. Syst. Evol. Microbiol.">
        <title>The Global Catalogue of Microorganisms (GCM) 10K type strain sequencing project: providing services to taxonomists for standard genome sequencing and annotation.</title>
        <authorList>
            <consortium name="The Broad Institute Genomics Platform"/>
            <consortium name="The Broad Institute Genome Sequencing Center for Infectious Disease"/>
            <person name="Wu L."/>
            <person name="Ma J."/>
        </authorList>
    </citation>
    <scope>NUCLEOTIDE SEQUENCE [LARGE SCALE GENOMIC DNA]</scope>
    <source>
        <strain evidence="3 4">CGMCC 1.15824</strain>
    </source>
</reference>
<dbReference type="AlphaFoldDB" id="A0ABD5QF87"/>
<gene>
    <name evidence="3" type="ORF">ACFPFO_10775</name>
</gene>
<keyword evidence="1" id="KW-0472">Membrane</keyword>
<feature type="transmembrane region" description="Helical" evidence="1">
    <location>
        <begin position="12"/>
        <end position="35"/>
    </location>
</feature>
<feature type="transmembrane region" description="Helical" evidence="1">
    <location>
        <begin position="47"/>
        <end position="65"/>
    </location>
</feature>
<dbReference type="Pfam" id="PF25938">
    <property type="entry name" value="DUF7981"/>
    <property type="match status" value="1"/>
</dbReference>
<keyword evidence="4" id="KW-1185">Reference proteome</keyword>
<keyword evidence="1" id="KW-1133">Transmembrane helix</keyword>
<accession>A0ABD5QF87</accession>
<dbReference type="Proteomes" id="UP001595925">
    <property type="component" value="Unassembled WGS sequence"/>
</dbReference>
<feature type="domain" description="DUF7981" evidence="2">
    <location>
        <begin position="11"/>
        <end position="71"/>
    </location>
</feature>
<dbReference type="RefSeq" id="WP_224827583.1">
    <property type="nucleotide sequence ID" value="NZ_JAIVEF010000001.1"/>
</dbReference>
<evidence type="ECO:0000259" key="2">
    <source>
        <dbReference type="Pfam" id="PF25938"/>
    </source>
</evidence>
<evidence type="ECO:0000313" key="3">
    <source>
        <dbReference type="EMBL" id="MFC4988232.1"/>
    </source>
</evidence>
<proteinExistence type="predicted"/>
<comment type="caution">
    <text evidence="3">The sequence shown here is derived from an EMBL/GenBank/DDBJ whole genome shotgun (WGS) entry which is preliminary data.</text>
</comment>
<dbReference type="EMBL" id="JBHSJG010000036">
    <property type="protein sequence ID" value="MFC4988232.1"/>
    <property type="molecule type" value="Genomic_DNA"/>
</dbReference>
<name>A0ABD5QF87_9EURY</name>